<evidence type="ECO:0000313" key="1">
    <source>
        <dbReference type="EMBL" id="QJQ32288.1"/>
    </source>
</evidence>
<dbReference type="AlphaFoldDB" id="A0A6M4AT54"/>
<dbReference type="EMBL" id="CP053015">
    <property type="protein sequence ID" value="QJQ32288.1"/>
    <property type="molecule type" value="Genomic_DNA"/>
</dbReference>
<sequence length="141" mass="15673">MSVIASLKLVEFKPETSQGRIFMRRRKLADKIDQQINLASDPAYAPTKIVTVTDSEGNQQRKEVAKRIKRWWVANSDGTVQLTVRYGSKPLELAKGKNAIQCSDTNEISMVLGKVKEAVLNGELDAMLETVTVVGRKAKRA</sequence>
<evidence type="ECO:0000313" key="2">
    <source>
        <dbReference type="Proteomes" id="UP000503018"/>
    </source>
</evidence>
<gene>
    <name evidence="1" type="ORF">GV829_07335</name>
</gene>
<keyword evidence="2" id="KW-1185">Reference proteome</keyword>
<accession>A0A6M4AT54</accession>
<dbReference type="Pfam" id="PF20346">
    <property type="entry name" value="DUF6641"/>
    <property type="match status" value="1"/>
</dbReference>
<dbReference type="RefSeq" id="WP_169945385.1">
    <property type="nucleotide sequence ID" value="NZ_CP053015.1"/>
</dbReference>
<dbReference type="InterPro" id="IPR046581">
    <property type="entry name" value="DUF6641"/>
</dbReference>
<name>A0A6M4AT54_9SPHN</name>
<dbReference type="Proteomes" id="UP000503018">
    <property type="component" value="Chromosome"/>
</dbReference>
<protein>
    <submittedName>
        <fullName evidence="1">Uncharacterized protein</fullName>
    </submittedName>
</protein>
<dbReference type="KEGG" id="slan:GV829_07335"/>
<proteinExistence type="predicted"/>
<reference evidence="1 2" key="1">
    <citation type="submission" date="2020-01" db="EMBL/GenBank/DDBJ databases">
        <title>Sphingomonas sp. strain CSW-10.</title>
        <authorList>
            <person name="Chen W.-M."/>
        </authorList>
    </citation>
    <scope>NUCLEOTIDE SEQUENCE [LARGE SCALE GENOMIC DNA]</scope>
    <source>
        <strain evidence="1 2">CSW-10</strain>
    </source>
</reference>
<organism evidence="1 2">
    <name type="scientific">Sphingomonas lacunae</name>
    <dbReference type="NCBI Taxonomy" id="2698828"/>
    <lineage>
        <taxon>Bacteria</taxon>
        <taxon>Pseudomonadati</taxon>
        <taxon>Pseudomonadota</taxon>
        <taxon>Alphaproteobacteria</taxon>
        <taxon>Sphingomonadales</taxon>
        <taxon>Sphingomonadaceae</taxon>
        <taxon>Sphingomonas</taxon>
    </lineage>
</organism>